<feature type="compositionally biased region" description="Acidic residues" evidence="1">
    <location>
        <begin position="8"/>
        <end position="19"/>
    </location>
</feature>
<dbReference type="RefSeq" id="WP_324265100.1">
    <property type="nucleotide sequence ID" value="NZ_JAWLNX010000005.1"/>
</dbReference>
<dbReference type="EMBL" id="JAWLNX010000005">
    <property type="protein sequence ID" value="MEB3367545.1"/>
    <property type="molecule type" value="Genomic_DNA"/>
</dbReference>
<reference evidence="2 3" key="1">
    <citation type="submission" date="2023-10" db="EMBL/GenBank/DDBJ databases">
        <title>Saccharopolyspora sp. nov., isolated from mangrove soil.</title>
        <authorList>
            <person name="Lu Y."/>
            <person name="Liu W."/>
        </authorList>
    </citation>
    <scope>NUCLEOTIDE SEQUENCE [LARGE SCALE GENOMIC DNA]</scope>
    <source>
        <strain evidence="2 3">S2-29</strain>
    </source>
</reference>
<gene>
    <name evidence="2" type="ORF">R4I43_09005</name>
</gene>
<evidence type="ECO:0000256" key="1">
    <source>
        <dbReference type="SAM" id="MobiDB-lite"/>
    </source>
</evidence>
<keyword evidence="3" id="KW-1185">Reference proteome</keyword>
<evidence type="ECO:0000313" key="2">
    <source>
        <dbReference type="EMBL" id="MEB3367545.1"/>
    </source>
</evidence>
<organism evidence="2 3">
    <name type="scientific">Saccharopolyspora mangrovi</name>
    <dbReference type="NCBI Taxonomy" id="3082379"/>
    <lineage>
        <taxon>Bacteria</taxon>
        <taxon>Bacillati</taxon>
        <taxon>Actinomycetota</taxon>
        <taxon>Actinomycetes</taxon>
        <taxon>Pseudonocardiales</taxon>
        <taxon>Pseudonocardiaceae</taxon>
        <taxon>Saccharopolyspora</taxon>
    </lineage>
</organism>
<dbReference type="Proteomes" id="UP001327093">
    <property type="component" value="Unassembled WGS sequence"/>
</dbReference>
<dbReference type="Gene3D" id="3.30.1310.10">
    <property type="entry name" value="Nucleoid-associated protein YbaB-like domain"/>
    <property type="match status" value="1"/>
</dbReference>
<evidence type="ECO:0008006" key="4">
    <source>
        <dbReference type="Google" id="ProtNLM"/>
    </source>
</evidence>
<sequence>MSDRWDLNEEDLWEEEPPEDVVASQADPSGGLLVGQDPEKVLAVYMTEEGEVRSVKLADAWKSRVDPRNLASQVVSAANAATIEAAAAQAELAQSSGGQASGNGTRVPDDSPITSAEALQLVERATADLEAFQRQVLAVAETVVSAQSGGGHVQGTAKRGQVLGIEIDVRWCSAARNSEVEGELLDVLKDLRCKSSSTELASGPQSQAIAQLYSWASDPQRLLRRLGLSA</sequence>
<protein>
    <recommendedName>
        <fullName evidence="4">YbaB/EbfC family DNA-binding protein</fullName>
    </recommendedName>
</protein>
<name>A0ABU6A845_9PSEU</name>
<feature type="region of interest" description="Disordered" evidence="1">
    <location>
        <begin position="1"/>
        <end position="34"/>
    </location>
</feature>
<evidence type="ECO:0000313" key="3">
    <source>
        <dbReference type="Proteomes" id="UP001327093"/>
    </source>
</evidence>
<accession>A0ABU6A845</accession>
<dbReference type="InterPro" id="IPR036894">
    <property type="entry name" value="YbaB-like_sf"/>
</dbReference>
<proteinExistence type="predicted"/>
<comment type="caution">
    <text evidence="2">The sequence shown here is derived from an EMBL/GenBank/DDBJ whole genome shotgun (WGS) entry which is preliminary data.</text>
</comment>